<accession>A0A0E9W4U4</accession>
<proteinExistence type="predicted"/>
<dbReference type="AlphaFoldDB" id="A0A0E9W4U4"/>
<evidence type="ECO:0000313" key="1">
    <source>
        <dbReference type="EMBL" id="JAH84615.1"/>
    </source>
</evidence>
<sequence>MHLLAIKKREEKNNLANFFRNLFQGSFHSLYDMHTENSICWFAFGHGIV</sequence>
<name>A0A0E9W4U4_ANGAN</name>
<protein>
    <submittedName>
        <fullName evidence="1">Uncharacterized protein</fullName>
    </submittedName>
</protein>
<reference evidence="1" key="1">
    <citation type="submission" date="2014-11" db="EMBL/GenBank/DDBJ databases">
        <authorList>
            <person name="Amaro Gonzalez C."/>
        </authorList>
    </citation>
    <scope>NUCLEOTIDE SEQUENCE</scope>
</reference>
<reference evidence="1" key="2">
    <citation type="journal article" date="2015" name="Fish Shellfish Immunol.">
        <title>Early steps in the European eel (Anguilla anguilla)-Vibrio vulnificus interaction in the gills: Role of the RtxA13 toxin.</title>
        <authorList>
            <person name="Callol A."/>
            <person name="Pajuelo D."/>
            <person name="Ebbesson L."/>
            <person name="Teles M."/>
            <person name="MacKenzie S."/>
            <person name="Amaro C."/>
        </authorList>
    </citation>
    <scope>NUCLEOTIDE SEQUENCE</scope>
</reference>
<dbReference type="EMBL" id="GBXM01023962">
    <property type="protein sequence ID" value="JAH84615.1"/>
    <property type="molecule type" value="Transcribed_RNA"/>
</dbReference>
<organism evidence="1">
    <name type="scientific">Anguilla anguilla</name>
    <name type="common">European freshwater eel</name>
    <name type="synonym">Muraena anguilla</name>
    <dbReference type="NCBI Taxonomy" id="7936"/>
    <lineage>
        <taxon>Eukaryota</taxon>
        <taxon>Metazoa</taxon>
        <taxon>Chordata</taxon>
        <taxon>Craniata</taxon>
        <taxon>Vertebrata</taxon>
        <taxon>Euteleostomi</taxon>
        <taxon>Actinopterygii</taxon>
        <taxon>Neopterygii</taxon>
        <taxon>Teleostei</taxon>
        <taxon>Anguilliformes</taxon>
        <taxon>Anguillidae</taxon>
        <taxon>Anguilla</taxon>
    </lineage>
</organism>